<dbReference type="EMBL" id="FUWZ01000002">
    <property type="protein sequence ID" value="SKA09848.1"/>
    <property type="molecule type" value="Genomic_DNA"/>
</dbReference>
<dbReference type="Proteomes" id="UP000190367">
    <property type="component" value="Unassembled WGS sequence"/>
</dbReference>
<accession>A0A1T4R2L8</accession>
<name>A0A1T4R2L8_9BACT</name>
<dbReference type="AlphaFoldDB" id="A0A1T4R2L8"/>
<proteinExistence type="predicted"/>
<dbReference type="RefSeq" id="WP_078669261.1">
    <property type="nucleotide sequence ID" value="NZ_FUWZ01000002.1"/>
</dbReference>
<reference evidence="2" key="1">
    <citation type="submission" date="2017-02" db="EMBL/GenBank/DDBJ databases">
        <authorList>
            <person name="Varghese N."/>
            <person name="Submissions S."/>
        </authorList>
    </citation>
    <scope>NUCLEOTIDE SEQUENCE [LARGE SCALE GENOMIC DNA]</scope>
    <source>
        <strain evidence="2">DSM 22224</strain>
    </source>
</reference>
<dbReference type="STRING" id="634771.SAMN04488128_102746"/>
<evidence type="ECO:0000313" key="2">
    <source>
        <dbReference type="Proteomes" id="UP000190367"/>
    </source>
</evidence>
<dbReference type="OrthoDB" id="369102at2"/>
<dbReference type="Pfam" id="PF13835">
    <property type="entry name" value="DUF4194"/>
    <property type="match status" value="1"/>
</dbReference>
<keyword evidence="2" id="KW-1185">Reference proteome</keyword>
<sequence>MADNNISPFAHVFLKLMQGPVYEEDKAYWKDLLGWQTELSKYLNQVGLQLIINESDGFARILQPEADDTSGDKPLPRLMRKTRLTYEATLLCIVLREALDEFDIKGNGTRLFMTQKEIKERLALFFKERNNKSKLLKDLNKPINSLLNIGILKATREDAANKELHQYEVKRVIKALVNNEKLEEIKSKLKLHVNPVQQ</sequence>
<protein>
    <recommendedName>
        <fullName evidence="3">DUF4194 domain-containing protein</fullName>
    </recommendedName>
</protein>
<organism evidence="1 2">
    <name type="scientific">Chitinophaga eiseniae</name>
    <dbReference type="NCBI Taxonomy" id="634771"/>
    <lineage>
        <taxon>Bacteria</taxon>
        <taxon>Pseudomonadati</taxon>
        <taxon>Bacteroidota</taxon>
        <taxon>Chitinophagia</taxon>
        <taxon>Chitinophagales</taxon>
        <taxon>Chitinophagaceae</taxon>
        <taxon>Chitinophaga</taxon>
    </lineage>
</organism>
<evidence type="ECO:0000313" key="1">
    <source>
        <dbReference type="EMBL" id="SKA09848.1"/>
    </source>
</evidence>
<gene>
    <name evidence="1" type="ORF">SAMN04488128_102746</name>
</gene>
<evidence type="ECO:0008006" key="3">
    <source>
        <dbReference type="Google" id="ProtNLM"/>
    </source>
</evidence>
<dbReference type="InterPro" id="IPR025449">
    <property type="entry name" value="JetB"/>
</dbReference>